<protein>
    <submittedName>
        <fullName evidence="2">Macaca fascicularis brain cDNA clone: QflA-21127, similar to human transmembrane protein 25 (TMEM25), mRNA, RefSeq: NM_032780.2</fullName>
    </submittedName>
</protein>
<name>I7GD28_MACFA</name>
<keyword evidence="2" id="KW-0812">Transmembrane</keyword>
<evidence type="ECO:0000256" key="1">
    <source>
        <dbReference type="SAM" id="MobiDB-lite"/>
    </source>
</evidence>
<sequence>MSSTAPCRTPAVADQPTPLSSSMCNSSQRLPKSAPSTRKFRAQASWLSCLPLCVPTRLPMSPGSTRMGQ</sequence>
<feature type="compositionally biased region" description="Polar residues" evidence="1">
    <location>
        <begin position="17"/>
        <end position="36"/>
    </location>
</feature>
<proteinExistence type="evidence at transcript level"/>
<dbReference type="AlphaFoldDB" id="I7GD28"/>
<evidence type="ECO:0000313" key="2">
    <source>
        <dbReference type="EMBL" id="BAE90184.1"/>
    </source>
</evidence>
<organism evidence="2">
    <name type="scientific">Macaca fascicularis</name>
    <name type="common">Crab-eating macaque</name>
    <name type="synonym">Cynomolgus monkey</name>
    <dbReference type="NCBI Taxonomy" id="9541"/>
    <lineage>
        <taxon>Eukaryota</taxon>
        <taxon>Metazoa</taxon>
        <taxon>Chordata</taxon>
        <taxon>Craniata</taxon>
        <taxon>Vertebrata</taxon>
        <taxon>Euteleostomi</taxon>
        <taxon>Mammalia</taxon>
        <taxon>Eutheria</taxon>
        <taxon>Euarchontoglires</taxon>
        <taxon>Primates</taxon>
        <taxon>Haplorrhini</taxon>
        <taxon>Catarrhini</taxon>
        <taxon>Cercopithecidae</taxon>
        <taxon>Cercopithecinae</taxon>
        <taxon>Macaca</taxon>
    </lineage>
</organism>
<keyword evidence="2" id="KW-0472">Membrane</keyword>
<accession>I7GD28</accession>
<dbReference type="EMBL" id="AB173122">
    <property type="protein sequence ID" value="BAE90184.1"/>
    <property type="molecule type" value="mRNA"/>
</dbReference>
<reference evidence="2" key="1">
    <citation type="journal article" date="2007" name="PLoS Biol.">
        <title>Rate of evolution in brain-expressed genes in humans and other primates.</title>
        <authorList>
            <person name="Wang H.-Y."/>
            <person name="Chien H.-C."/>
            <person name="Osada N."/>
            <person name="Hashimoto K."/>
            <person name="Sugano S."/>
            <person name="Gojobori T."/>
            <person name="Chou C.-K."/>
            <person name="Tsai S.-F."/>
            <person name="Wu C.-I."/>
            <person name="Shen C.-K.J."/>
        </authorList>
    </citation>
    <scope>NUCLEOTIDE SEQUENCE</scope>
</reference>
<feature type="region of interest" description="Disordered" evidence="1">
    <location>
        <begin position="1"/>
        <end position="37"/>
    </location>
</feature>